<protein>
    <recommendedName>
        <fullName evidence="3">DUF2892 domain-containing protein</fullName>
    </recommendedName>
</protein>
<comment type="caution">
    <text evidence="1">The sequence shown here is derived from an EMBL/GenBank/DDBJ whole genome shotgun (WGS) entry which is preliminary data.</text>
</comment>
<sequence length="153" mass="17273">MTHTEPDVDLTDPVRSATSERVLADLDREILERVERYAGKPAAEISDRIDQLEDEWDIERVLELNASSLAFLGTALGVTVSRKWLLLPGTVLPFLFQHAVQGWCPPVALFRRMGVRTQKEIELEKYALKVLRGDFDSPADELDAEGALRRATR</sequence>
<gene>
    <name evidence="1" type="ORF">D3250_07570</name>
</gene>
<keyword evidence="2" id="KW-1185">Reference proteome</keyword>
<dbReference type="AlphaFoldDB" id="A0A3A4F298"/>
<evidence type="ECO:0000313" key="1">
    <source>
        <dbReference type="EMBL" id="RJN31958.1"/>
    </source>
</evidence>
<reference evidence="1 2" key="1">
    <citation type="submission" date="2018-09" db="EMBL/GenBank/DDBJ databases">
        <title>Nesterenkonia natronophila sp. nov., an alkaliphilic actinobacteriume isolated from a soda lake, and emended description of the genus Nesterenkonia.</title>
        <authorList>
            <person name="Menes R.J."/>
            <person name="Iriarte A."/>
        </authorList>
    </citation>
    <scope>NUCLEOTIDE SEQUENCE [LARGE SCALE GENOMIC DNA]</scope>
    <source>
        <strain evidence="1 2">M8</strain>
    </source>
</reference>
<organism evidence="1 2">
    <name type="scientific">Nesterenkonia natronophila</name>
    <dbReference type="NCBI Taxonomy" id="2174932"/>
    <lineage>
        <taxon>Bacteria</taxon>
        <taxon>Bacillati</taxon>
        <taxon>Actinomycetota</taxon>
        <taxon>Actinomycetes</taxon>
        <taxon>Micrococcales</taxon>
        <taxon>Micrococcaceae</taxon>
        <taxon>Nesterenkonia</taxon>
    </lineage>
</organism>
<dbReference type="Gene3D" id="6.10.140.1340">
    <property type="match status" value="1"/>
</dbReference>
<dbReference type="Proteomes" id="UP000266615">
    <property type="component" value="Unassembled WGS sequence"/>
</dbReference>
<name>A0A3A4F298_9MICC</name>
<accession>A0A3A4F298</accession>
<dbReference type="RefSeq" id="WP_119902745.1">
    <property type="nucleotide sequence ID" value="NZ_QYZP01000002.1"/>
</dbReference>
<evidence type="ECO:0000313" key="2">
    <source>
        <dbReference type="Proteomes" id="UP000266615"/>
    </source>
</evidence>
<dbReference type="EMBL" id="QYZP01000002">
    <property type="protein sequence ID" value="RJN31958.1"/>
    <property type="molecule type" value="Genomic_DNA"/>
</dbReference>
<dbReference type="OrthoDB" id="9799383at2"/>
<proteinExistence type="predicted"/>
<evidence type="ECO:0008006" key="3">
    <source>
        <dbReference type="Google" id="ProtNLM"/>
    </source>
</evidence>